<feature type="compositionally biased region" description="Polar residues" evidence="1">
    <location>
        <begin position="33"/>
        <end position="45"/>
    </location>
</feature>
<sequence>MRVFVSVWVLYARWPDGGPGAAPSRRAAGNGNIRSGTSQGSTRTGDYNRRIRLRERNIKCANGEIDTTCIAKICIVPRC</sequence>
<evidence type="ECO:0000256" key="1">
    <source>
        <dbReference type="SAM" id="MobiDB-lite"/>
    </source>
</evidence>
<proteinExistence type="predicted"/>
<evidence type="ECO:0000313" key="2">
    <source>
        <dbReference type="EMBL" id="GIX74635.1"/>
    </source>
</evidence>
<evidence type="ECO:0000313" key="3">
    <source>
        <dbReference type="Proteomes" id="UP001054945"/>
    </source>
</evidence>
<name>A0AAV4MQG1_CAEEX</name>
<keyword evidence="3" id="KW-1185">Reference proteome</keyword>
<organism evidence="2 3">
    <name type="scientific">Caerostris extrusa</name>
    <name type="common">Bark spider</name>
    <name type="synonym">Caerostris bankana</name>
    <dbReference type="NCBI Taxonomy" id="172846"/>
    <lineage>
        <taxon>Eukaryota</taxon>
        <taxon>Metazoa</taxon>
        <taxon>Ecdysozoa</taxon>
        <taxon>Arthropoda</taxon>
        <taxon>Chelicerata</taxon>
        <taxon>Arachnida</taxon>
        <taxon>Araneae</taxon>
        <taxon>Araneomorphae</taxon>
        <taxon>Entelegynae</taxon>
        <taxon>Araneoidea</taxon>
        <taxon>Araneidae</taxon>
        <taxon>Caerostris</taxon>
    </lineage>
</organism>
<feature type="region of interest" description="Disordered" evidence="1">
    <location>
        <begin position="16"/>
        <end position="48"/>
    </location>
</feature>
<evidence type="ECO:0008006" key="4">
    <source>
        <dbReference type="Google" id="ProtNLM"/>
    </source>
</evidence>
<feature type="compositionally biased region" description="Low complexity" evidence="1">
    <location>
        <begin position="21"/>
        <end position="32"/>
    </location>
</feature>
<dbReference type="EMBL" id="BPLR01002518">
    <property type="protein sequence ID" value="GIX74635.1"/>
    <property type="molecule type" value="Genomic_DNA"/>
</dbReference>
<reference evidence="2 3" key="1">
    <citation type="submission" date="2021-06" db="EMBL/GenBank/DDBJ databases">
        <title>Caerostris extrusa draft genome.</title>
        <authorList>
            <person name="Kono N."/>
            <person name="Arakawa K."/>
        </authorList>
    </citation>
    <scope>NUCLEOTIDE SEQUENCE [LARGE SCALE GENOMIC DNA]</scope>
</reference>
<protein>
    <recommendedName>
        <fullName evidence="4">Secreted protein</fullName>
    </recommendedName>
</protein>
<comment type="caution">
    <text evidence="2">The sequence shown here is derived from an EMBL/GenBank/DDBJ whole genome shotgun (WGS) entry which is preliminary data.</text>
</comment>
<gene>
    <name evidence="2" type="ORF">CEXT_516841</name>
</gene>
<dbReference type="Proteomes" id="UP001054945">
    <property type="component" value="Unassembled WGS sequence"/>
</dbReference>
<dbReference type="AlphaFoldDB" id="A0AAV4MQG1"/>
<accession>A0AAV4MQG1</accession>